<name>A0A1V4JFM8_PATFA</name>
<gene>
    <name evidence="1" type="ORF">AV530_017329</name>
</gene>
<proteinExistence type="predicted"/>
<protein>
    <submittedName>
        <fullName evidence="1">Uncharacterized protein</fullName>
    </submittedName>
</protein>
<dbReference type="AlphaFoldDB" id="A0A1V4JFM8"/>
<evidence type="ECO:0000313" key="1">
    <source>
        <dbReference type="EMBL" id="OPJ71011.1"/>
    </source>
</evidence>
<accession>A0A1V4JFM8</accession>
<evidence type="ECO:0000313" key="2">
    <source>
        <dbReference type="Proteomes" id="UP000190648"/>
    </source>
</evidence>
<reference evidence="1 2" key="1">
    <citation type="submission" date="2016-02" db="EMBL/GenBank/DDBJ databases">
        <title>Band-tailed pigeon sequencing and assembly.</title>
        <authorList>
            <person name="Soares A.E."/>
            <person name="Novak B.J."/>
            <person name="Rice E.S."/>
            <person name="O'Connell B."/>
            <person name="Chang D."/>
            <person name="Weber S."/>
            <person name="Shapiro B."/>
        </authorList>
    </citation>
    <scope>NUCLEOTIDE SEQUENCE [LARGE SCALE GENOMIC DNA]</scope>
    <source>
        <strain evidence="1">BTP2013</strain>
        <tissue evidence="1">Blood</tissue>
    </source>
</reference>
<keyword evidence="2" id="KW-1185">Reference proteome</keyword>
<dbReference type="EMBL" id="LSYS01007721">
    <property type="protein sequence ID" value="OPJ71011.1"/>
    <property type="molecule type" value="Genomic_DNA"/>
</dbReference>
<comment type="caution">
    <text evidence="1">The sequence shown here is derived from an EMBL/GenBank/DDBJ whole genome shotgun (WGS) entry which is preliminary data.</text>
</comment>
<dbReference type="Proteomes" id="UP000190648">
    <property type="component" value="Unassembled WGS sequence"/>
</dbReference>
<organism evidence="1 2">
    <name type="scientific">Patagioenas fasciata monilis</name>
    <dbReference type="NCBI Taxonomy" id="372326"/>
    <lineage>
        <taxon>Eukaryota</taxon>
        <taxon>Metazoa</taxon>
        <taxon>Chordata</taxon>
        <taxon>Craniata</taxon>
        <taxon>Vertebrata</taxon>
        <taxon>Euteleostomi</taxon>
        <taxon>Archelosauria</taxon>
        <taxon>Archosauria</taxon>
        <taxon>Dinosauria</taxon>
        <taxon>Saurischia</taxon>
        <taxon>Theropoda</taxon>
        <taxon>Coelurosauria</taxon>
        <taxon>Aves</taxon>
        <taxon>Neognathae</taxon>
        <taxon>Neoaves</taxon>
        <taxon>Columbimorphae</taxon>
        <taxon>Columbiformes</taxon>
        <taxon>Columbidae</taxon>
        <taxon>Patagioenas</taxon>
    </lineage>
</organism>
<sequence length="108" mass="11659">MRTHSEQGEPGGTLLTFLFKPDTEVLHGTPSRSVPLLLMEQARSSLGSQPSPSRELSLASPAGLLASAGRGWPTPFRLLGAKNPSPENSLFTIVDVIHVEECFLFICE</sequence>